<dbReference type="SMART" id="SM00387">
    <property type="entry name" value="HATPase_c"/>
    <property type="match status" value="1"/>
</dbReference>
<feature type="domain" description="Response regulatory" evidence="5">
    <location>
        <begin position="687"/>
        <end position="806"/>
    </location>
</feature>
<evidence type="ECO:0000259" key="6">
    <source>
        <dbReference type="PROSITE" id="PS50112"/>
    </source>
</evidence>
<evidence type="ECO:0000256" key="3">
    <source>
        <dbReference type="SAM" id="MobiDB-lite"/>
    </source>
</evidence>
<dbReference type="SMART" id="SM00448">
    <property type="entry name" value="REC"/>
    <property type="match status" value="1"/>
</dbReference>
<dbReference type="CDD" id="cd00130">
    <property type="entry name" value="PAS"/>
    <property type="match status" value="1"/>
</dbReference>
<organism evidence="7 8">
    <name type="scientific">Stephanodiscus triporus</name>
    <dbReference type="NCBI Taxonomy" id="2934178"/>
    <lineage>
        <taxon>Eukaryota</taxon>
        <taxon>Sar</taxon>
        <taxon>Stramenopiles</taxon>
        <taxon>Ochrophyta</taxon>
        <taxon>Bacillariophyta</taxon>
        <taxon>Coscinodiscophyceae</taxon>
        <taxon>Thalassiosirophycidae</taxon>
        <taxon>Stephanodiscales</taxon>
        <taxon>Stephanodiscaceae</taxon>
        <taxon>Stephanodiscus</taxon>
    </lineage>
</organism>
<dbReference type="Gene3D" id="3.30.565.10">
    <property type="entry name" value="Histidine kinase-like ATPase, C-terminal domain"/>
    <property type="match status" value="1"/>
</dbReference>
<evidence type="ECO:0000259" key="4">
    <source>
        <dbReference type="PROSITE" id="PS50109"/>
    </source>
</evidence>
<dbReference type="InterPro" id="IPR005467">
    <property type="entry name" value="His_kinase_dom"/>
</dbReference>
<dbReference type="Pfam" id="PF02518">
    <property type="entry name" value="HATPase_c"/>
    <property type="match status" value="1"/>
</dbReference>
<dbReference type="PROSITE" id="PS50109">
    <property type="entry name" value="HIS_KIN"/>
    <property type="match status" value="1"/>
</dbReference>
<dbReference type="SUPFAM" id="SSF55874">
    <property type="entry name" value="ATPase domain of HSP90 chaperone/DNA topoisomerase II/histidine kinase"/>
    <property type="match status" value="1"/>
</dbReference>
<protein>
    <recommendedName>
        <fullName evidence="9">LOV domain-containing protein</fullName>
    </recommendedName>
</protein>
<feature type="region of interest" description="Disordered" evidence="3">
    <location>
        <begin position="86"/>
        <end position="111"/>
    </location>
</feature>
<dbReference type="InterPro" id="IPR001789">
    <property type="entry name" value="Sig_transdc_resp-reg_receiver"/>
</dbReference>
<dbReference type="InterPro" id="IPR050956">
    <property type="entry name" value="2C_system_His_kinase"/>
</dbReference>
<evidence type="ECO:0000313" key="7">
    <source>
        <dbReference type="EMBL" id="KAL3771969.1"/>
    </source>
</evidence>
<dbReference type="PROSITE" id="PS50110">
    <property type="entry name" value="RESPONSE_REGULATORY"/>
    <property type="match status" value="1"/>
</dbReference>
<dbReference type="InterPro" id="IPR035965">
    <property type="entry name" value="PAS-like_dom_sf"/>
</dbReference>
<dbReference type="InterPro" id="IPR000014">
    <property type="entry name" value="PAS"/>
</dbReference>
<evidence type="ECO:0000259" key="5">
    <source>
        <dbReference type="PROSITE" id="PS50110"/>
    </source>
</evidence>
<dbReference type="Gene3D" id="3.30.450.20">
    <property type="entry name" value="PAS domain"/>
    <property type="match status" value="1"/>
</dbReference>
<dbReference type="Pfam" id="PF13426">
    <property type="entry name" value="PAS_9"/>
    <property type="match status" value="1"/>
</dbReference>
<dbReference type="Gene3D" id="1.10.287.130">
    <property type="match status" value="1"/>
</dbReference>
<evidence type="ECO:0000313" key="8">
    <source>
        <dbReference type="Proteomes" id="UP001530315"/>
    </source>
</evidence>
<feature type="compositionally biased region" description="Low complexity" evidence="3">
    <location>
        <begin position="89"/>
        <end position="111"/>
    </location>
</feature>
<dbReference type="PANTHER" id="PTHR43719:SF28">
    <property type="entry name" value="PEROXIDE STRESS-ACTIVATED HISTIDINE KINASE MAK1-RELATED"/>
    <property type="match status" value="1"/>
</dbReference>
<dbReference type="SUPFAM" id="SSF55785">
    <property type="entry name" value="PYP-like sensor domain (PAS domain)"/>
    <property type="match status" value="1"/>
</dbReference>
<dbReference type="InterPro" id="IPR036097">
    <property type="entry name" value="HisK_dim/P_sf"/>
</dbReference>
<sequence length="814" mass="89144">MTNLDDALRFLSLPNACPLCIVALNPENGCPVAANSTFESILGPLYKFREWEFADAASADANPNSDDAKDESNRSRFRDAINSVRGTVSSHASSSGEDGSPTTTTTKTNATAKIRNVEMLALGTNDAGLPIRRHFDWTIGSVSTRSSCDRDDESGLPPYVIIMYGDPVNEAESSDRARDAELIDFFQNAPIAMHWLNGEGIVLWANQTELNVLGYTAEEYIGKPIMNFCPDERDLVLEIFKQLGSGNAIADVPVRFRTKDGRIVHLLIDSNVAYNKDGSFGHTRCFIRDDTARKVRDARSKLLLEETERSLRMLDGFLSRTLHHVMGPLHALRSTCEVVRDRIQMQKSHYVSKDDEERNCELLERAADTVTTTTRMVADVSDLARLDEGASLKIKVDSVDLRSLGVEAIEGVQFNALRLSGGDDSISVALDLVGAGGPSVVRTDGAVLLRILAHLLENAVREVSPRGSVKLRITSRGASGGTLIEVVDDGNGLPAGTCLDQGNVSGSKYSMESAPIHRYVIGSHRLPTTTNDPDELQRVRVEMEEKLRDLRQNGVGVGLPLSYHLVRSLGGDLRHDTQYADKGTRIWFVLPNQDDEGQDADMCDTLKTETIPKSGIQPPASITIDIGPGEMSGVKRRRISETNFANFCSDGSSTAGDETLHSLSPTLGEPAPSAVAKCGVKASMPFSVLIVEDTDICARLLTMQLKKLKCSTQRAENGRVAIDILKESLPGTFDMVLMDLRMPVMDGLEATKLIRKELNMKHLPVVALTGEMSADIHKECDEIGFDDFFQKPLKKDMLEAIVNKYKSARDGFDL</sequence>
<proteinExistence type="predicted"/>
<dbReference type="Proteomes" id="UP001530315">
    <property type="component" value="Unassembled WGS sequence"/>
</dbReference>
<dbReference type="SUPFAM" id="SSF52172">
    <property type="entry name" value="CheY-like"/>
    <property type="match status" value="1"/>
</dbReference>
<feature type="modified residue" description="4-aspartylphosphate" evidence="2">
    <location>
        <position position="739"/>
    </location>
</feature>
<dbReference type="InterPro" id="IPR011006">
    <property type="entry name" value="CheY-like_superfamily"/>
</dbReference>
<dbReference type="Gene3D" id="3.40.50.2300">
    <property type="match status" value="1"/>
</dbReference>
<feature type="domain" description="PAS" evidence="6">
    <location>
        <begin position="178"/>
        <end position="247"/>
    </location>
</feature>
<dbReference type="CDD" id="cd17546">
    <property type="entry name" value="REC_hyHK_CKI1_RcsC-like"/>
    <property type="match status" value="1"/>
</dbReference>
<dbReference type="SMART" id="SM00091">
    <property type="entry name" value="PAS"/>
    <property type="match status" value="1"/>
</dbReference>
<dbReference type="InterPro" id="IPR004358">
    <property type="entry name" value="Sig_transdc_His_kin-like_C"/>
</dbReference>
<dbReference type="Pfam" id="PF00072">
    <property type="entry name" value="Response_reg"/>
    <property type="match status" value="1"/>
</dbReference>
<dbReference type="PROSITE" id="PS50112">
    <property type="entry name" value="PAS"/>
    <property type="match status" value="1"/>
</dbReference>
<dbReference type="AlphaFoldDB" id="A0ABD3N7C3"/>
<comment type="caution">
    <text evidence="7">The sequence shown here is derived from an EMBL/GenBank/DDBJ whole genome shotgun (WGS) entry which is preliminary data.</text>
</comment>
<evidence type="ECO:0000256" key="1">
    <source>
        <dbReference type="ARBA" id="ARBA00022553"/>
    </source>
</evidence>
<feature type="domain" description="Histidine kinase" evidence="4">
    <location>
        <begin position="320"/>
        <end position="594"/>
    </location>
</feature>
<name>A0ABD3N7C3_9STRA</name>
<keyword evidence="1 2" id="KW-0597">Phosphoprotein</keyword>
<evidence type="ECO:0000256" key="2">
    <source>
        <dbReference type="PROSITE-ProRule" id="PRU00169"/>
    </source>
</evidence>
<evidence type="ECO:0008006" key="9">
    <source>
        <dbReference type="Google" id="ProtNLM"/>
    </source>
</evidence>
<dbReference type="InterPro" id="IPR003594">
    <property type="entry name" value="HATPase_dom"/>
</dbReference>
<dbReference type="PANTHER" id="PTHR43719">
    <property type="entry name" value="TWO-COMPONENT HISTIDINE KINASE"/>
    <property type="match status" value="1"/>
</dbReference>
<keyword evidence="8" id="KW-1185">Reference proteome</keyword>
<accession>A0ABD3N7C3</accession>
<dbReference type="InterPro" id="IPR036890">
    <property type="entry name" value="HATPase_C_sf"/>
</dbReference>
<dbReference type="PRINTS" id="PR00344">
    <property type="entry name" value="BCTRLSENSOR"/>
</dbReference>
<dbReference type="SUPFAM" id="SSF47384">
    <property type="entry name" value="Homodimeric domain of signal transducing histidine kinase"/>
    <property type="match status" value="1"/>
</dbReference>
<dbReference type="EMBL" id="JALLAZ020001590">
    <property type="protein sequence ID" value="KAL3771969.1"/>
    <property type="molecule type" value="Genomic_DNA"/>
</dbReference>
<reference evidence="7 8" key="1">
    <citation type="submission" date="2024-10" db="EMBL/GenBank/DDBJ databases">
        <title>Updated reference genomes for cyclostephanoid diatoms.</title>
        <authorList>
            <person name="Roberts W.R."/>
            <person name="Alverson A.J."/>
        </authorList>
    </citation>
    <scope>NUCLEOTIDE SEQUENCE [LARGE SCALE GENOMIC DNA]</scope>
    <source>
        <strain evidence="7 8">AJA276-08</strain>
    </source>
</reference>
<gene>
    <name evidence="7" type="ORF">ACHAW5_005062</name>
</gene>
<dbReference type="NCBIfam" id="TIGR00229">
    <property type="entry name" value="sensory_box"/>
    <property type="match status" value="1"/>
</dbReference>